<evidence type="ECO:0000313" key="3">
    <source>
        <dbReference type="Proteomes" id="UP000265520"/>
    </source>
</evidence>
<keyword evidence="3" id="KW-1185">Reference proteome</keyword>
<feature type="region of interest" description="Disordered" evidence="1">
    <location>
        <begin position="1"/>
        <end position="65"/>
    </location>
</feature>
<dbReference type="AlphaFoldDB" id="A0A392PZJ1"/>
<reference evidence="2 3" key="1">
    <citation type="journal article" date="2018" name="Front. Plant Sci.">
        <title>Red Clover (Trifolium pratense) and Zigzag Clover (T. medium) - A Picture of Genomic Similarities and Differences.</title>
        <authorList>
            <person name="Dluhosova J."/>
            <person name="Istvanek J."/>
            <person name="Nedelnik J."/>
            <person name="Repkova J."/>
        </authorList>
    </citation>
    <scope>NUCLEOTIDE SEQUENCE [LARGE SCALE GENOMIC DNA]</scope>
    <source>
        <strain evidence="3">cv. 10/8</strain>
        <tissue evidence="2">Leaf</tissue>
    </source>
</reference>
<accession>A0A392PZJ1</accession>
<name>A0A392PZJ1_9FABA</name>
<protein>
    <submittedName>
        <fullName evidence="2">Uncharacterized protein</fullName>
    </submittedName>
</protein>
<sequence length="137" mass="14780">MARTKESAKKQIHDHNVSSSPSSSPSHSPSPPPPKTPDHVSDSMSDSPPSTQNLIDPVELNPVSKPETIRSEDLITPISTIVVPSVALTPPILTKPKRTKSIDRYEVRKSAHIMSGIGTGRKPIIDTTVHVIHNSDS</sequence>
<feature type="compositionally biased region" description="Basic and acidic residues" evidence="1">
    <location>
        <begin position="1"/>
        <end position="16"/>
    </location>
</feature>
<evidence type="ECO:0000256" key="1">
    <source>
        <dbReference type="SAM" id="MobiDB-lite"/>
    </source>
</evidence>
<dbReference type="Proteomes" id="UP000265520">
    <property type="component" value="Unassembled WGS sequence"/>
</dbReference>
<proteinExistence type="predicted"/>
<feature type="compositionally biased region" description="Polar residues" evidence="1">
    <location>
        <begin position="42"/>
        <end position="54"/>
    </location>
</feature>
<feature type="compositionally biased region" description="Low complexity" evidence="1">
    <location>
        <begin position="18"/>
        <end position="27"/>
    </location>
</feature>
<organism evidence="2 3">
    <name type="scientific">Trifolium medium</name>
    <dbReference type="NCBI Taxonomy" id="97028"/>
    <lineage>
        <taxon>Eukaryota</taxon>
        <taxon>Viridiplantae</taxon>
        <taxon>Streptophyta</taxon>
        <taxon>Embryophyta</taxon>
        <taxon>Tracheophyta</taxon>
        <taxon>Spermatophyta</taxon>
        <taxon>Magnoliopsida</taxon>
        <taxon>eudicotyledons</taxon>
        <taxon>Gunneridae</taxon>
        <taxon>Pentapetalae</taxon>
        <taxon>rosids</taxon>
        <taxon>fabids</taxon>
        <taxon>Fabales</taxon>
        <taxon>Fabaceae</taxon>
        <taxon>Papilionoideae</taxon>
        <taxon>50 kb inversion clade</taxon>
        <taxon>NPAAA clade</taxon>
        <taxon>Hologalegina</taxon>
        <taxon>IRL clade</taxon>
        <taxon>Trifolieae</taxon>
        <taxon>Trifolium</taxon>
    </lineage>
</organism>
<dbReference type="EMBL" id="LXQA010104638">
    <property type="protein sequence ID" value="MCI17264.1"/>
    <property type="molecule type" value="Genomic_DNA"/>
</dbReference>
<comment type="caution">
    <text evidence="2">The sequence shown here is derived from an EMBL/GenBank/DDBJ whole genome shotgun (WGS) entry which is preliminary data.</text>
</comment>
<evidence type="ECO:0000313" key="2">
    <source>
        <dbReference type="EMBL" id="MCI17264.1"/>
    </source>
</evidence>
<feature type="non-terminal residue" evidence="2">
    <location>
        <position position="137"/>
    </location>
</feature>